<keyword evidence="2" id="KW-1185">Reference proteome</keyword>
<dbReference type="Proteomes" id="UP000007519">
    <property type="component" value="Chromosome"/>
</dbReference>
<organism evidence="1 2">
    <name type="scientific">Saprospira grandis (strain Lewin)</name>
    <dbReference type="NCBI Taxonomy" id="984262"/>
    <lineage>
        <taxon>Bacteria</taxon>
        <taxon>Pseudomonadati</taxon>
        <taxon>Bacteroidota</taxon>
        <taxon>Saprospiria</taxon>
        <taxon>Saprospirales</taxon>
        <taxon>Saprospiraceae</taxon>
        <taxon>Saprospira</taxon>
    </lineage>
</organism>
<dbReference type="HOGENOM" id="CLU_3375915_0_0_10"/>
<name>H6L347_SAPGL</name>
<evidence type="ECO:0000313" key="1">
    <source>
        <dbReference type="EMBL" id="AFC24874.1"/>
    </source>
</evidence>
<protein>
    <submittedName>
        <fullName evidence="1">Uncharacterized protein</fullName>
    </submittedName>
</protein>
<proteinExistence type="predicted"/>
<accession>H6L347</accession>
<dbReference type="AlphaFoldDB" id="H6L347"/>
<dbReference type="KEGG" id="sgn:SGRA_2143"/>
<dbReference type="STRING" id="984262.SGRA_2143"/>
<dbReference type="EMBL" id="CP002831">
    <property type="protein sequence ID" value="AFC24874.1"/>
    <property type="molecule type" value="Genomic_DNA"/>
</dbReference>
<gene>
    <name evidence="1" type="ordered locus">SGRA_2143</name>
</gene>
<evidence type="ECO:0000313" key="2">
    <source>
        <dbReference type="Proteomes" id="UP000007519"/>
    </source>
</evidence>
<reference evidence="1 2" key="1">
    <citation type="journal article" date="2012" name="Stand. Genomic Sci.">
        <title>Complete genome sequencing and analysis of Saprospira grandis str. Lewin, a predatory marine bacterium.</title>
        <authorList>
            <person name="Saw J.H."/>
            <person name="Yuryev A."/>
            <person name="Kanbe M."/>
            <person name="Hou S."/>
            <person name="Young A.G."/>
            <person name="Aizawa S."/>
            <person name="Alam M."/>
        </authorList>
    </citation>
    <scope>NUCLEOTIDE SEQUENCE [LARGE SCALE GENOMIC DNA]</scope>
    <source>
        <strain evidence="1 2">Lewin</strain>
    </source>
</reference>
<sequence>MFQDFVEKPSFQLKGRPAIAGRPFFGFGEEKRDM</sequence>